<keyword evidence="4" id="KW-1015">Disulfide bond</keyword>
<evidence type="ECO:0000313" key="7">
    <source>
        <dbReference type="Proteomes" id="UP000307507"/>
    </source>
</evidence>
<dbReference type="GO" id="GO:0046872">
    <property type="term" value="F:metal ion binding"/>
    <property type="evidence" value="ECO:0007669"/>
    <property type="project" value="UniProtKB-KW"/>
</dbReference>
<feature type="disulfide bond" description="Redox-active" evidence="4">
    <location>
        <begin position="73"/>
        <end position="77"/>
    </location>
</feature>
<evidence type="ECO:0000256" key="3">
    <source>
        <dbReference type="PIRSR" id="PIRSR603782-1"/>
    </source>
</evidence>
<dbReference type="Proteomes" id="UP000307507">
    <property type="component" value="Unassembled WGS sequence"/>
</dbReference>
<evidence type="ECO:0000259" key="5">
    <source>
        <dbReference type="PROSITE" id="PS51352"/>
    </source>
</evidence>
<comment type="similarity">
    <text evidence="1">Belongs to the SCO1/2 family.</text>
</comment>
<dbReference type="Gene3D" id="3.40.30.10">
    <property type="entry name" value="Glutaredoxin"/>
    <property type="match status" value="1"/>
</dbReference>
<dbReference type="AlphaFoldDB" id="A0A4S3ZPJ5"/>
<feature type="binding site" evidence="3">
    <location>
        <position position="161"/>
    </location>
    <ligand>
        <name>Cu cation</name>
        <dbReference type="ChEBI" id="CHEBI:23378"/>
    </ligand>
</feature>
<evidence type="ECO:0000256" key="1">
    <source>
        <dbReference type="ARBA" id="ARBA00010996"/>
    </source>
</evidence>
<evidence type="ECO:0000313" key="6">
    <source>
        <dbReference type="EMBL" id="THF47429.1"/>
    </source>
</evidence>
<accession>A0A4S3ZPJ5</accession>
<feature type="binding site" evidence="3">
    <location>
        <position position="77"/>
    </location>
    <ligand>
        <name>Cu cation</name>
        <dbReference type="ChEBI" id="CHEBI:23378"/>
    </ligand>
</feature>
<dbReference type="InterPro" id="IPR003782">
    <property type="entry name" value="SCO1/SenC"/>
</dbReference>
<evidence type="ECO:0000256" key="2">
    <source>
        <dbReference type="ARBA" id="ARBA00023008"/>
    </source>
</evidence>
<protein>
    <submittedName>
        <fullName evidence="6">SCO family protein</fullName>
    </submittedName>
</protein>
<feature type="domain" description="Thioredoxin" evidence="5">
    <location>
        <begin position="31"/>
        <end position="198"/>
    </location>
</feature>
<gene>
    <name evidence="6" type="ORF">E6C50_16850</name>
</gene>
<organism evidence="6 7">
    <name type="scientific">Flavobacterium supellecticarium</name>
    <dbReference type="NCBI Taxonomy" id="2565924"/>
    <lineage>
        <taxon>Bacteria</taxon>
        <taxon>Pseudomonadati</taxon>
        <taxon>Bacteroidota</taxon>
        <taxon>Flavobacteriia</taxon>
        <taxon>Flavobacteriales</taxon>
        <taxon>Flavobacteriaceae</taxon>
        <taxon>Flavobacterium</taxon>
    </lineage>
</organism>
<reference evidence="6 7" key="1">
    <citation type="submission" date="2019-04" db="EMBL/GenBank/DDBJ databases">
        <title>Flavobacterium sp. nov. isolated from construction timber.</title>
        <authorList>
            <person name="Lin S.-Y."/>
            <person name="Chang C.-T."/>
            <person name="Young C.-C."/>
        </authorList>
    </citation>
    <scope>NUCLEOTIDE SEQUENCE [LARGE SCALE GENOMIC DNA]</scope>
    <source>
        <strain evidence="6 7">CC-CTC003</strain>
    </source>
</reference>
<dbReference type="RefSeq" id="WP_136404418.1">
    <property type="nucleotide sequence ID" value="NZ_SSNZ01000012.1"/>
</dbReference>
<dbReference type="OrthoDB" id="1523860at2"/>
<keyword evidence="3" id="KW-0479">Metal-binding</keyword>
<name>A0A4S3ZPJ5_9FLAO</name>
<dbReference type="PROSITE" id="PS51352">
    <property type="entry name" value="THIOREDOXIN_2"/>
    <property type="match status" value="1"/>
</dbReference>
<sequence>MKKLMMVVLVILVGLQSCNSKKEESNTKIETEVISELSVFNLPSEWTTQDNKHIEIKELKGNVLVMVMIYTSCKTACPRLVADMRQIEQLLPEKYKSDVCFLLISIDPKTDTPERLKAFAIKNKMMSKQWLFLQSTEENTREFAAVLGVNYKKIAPIDFSHSNIISVFNKKGELVFQQEGFTTSYDTIVSKIIGEVSKAN</sequence>
<keyword evidence="7" id="KW-1185">Reference proteome</keyword>
<keyword evidence="2 3" id="KW-0186">Copper</keyword>
<dbReference type="InterPro" id="IPR013766">
    <property type="entry name" value="Thioredoxin_domain"/>
</dbReference>
<evidence type="ECO:0000256" key="4">
    <source>
        <dbReference type="PIRSR" id="PIRSR603782-2"/>
    </source>
</evidence>
<dbReference type="Pfam" id="PF02630">
    <property type="entry name" value="SCO1-SenC"/>
    <property type="match status" value="1"/>
</dbReference>
<dbReference type="EMBL" id="SSNZ01000012">
    <property type="protein sequence ID" value="THF47429.1"/>
    <property type="molecule type" value="Genomic_DNA"/>
</dbReference>
<feature type="binding site" evidence="3">
    <location>
        <position position="73"/>
    </location>
    <ligand>
        <name>Cu cation</name>
        <dbReference type="ChEBI" id="CHEBI:23378"/>
    </ligand>
</feature>
<proteinExistence type="inferred from homology"/>
<dbReference type="CDD" id="cd02968">
    <property type="entry name" value="SCO"/>
    <property type="match status" value="1"/>
</dbReference>
<dbReference type="PROSITE" id="PS51257">
    <property type="entry name" value="PROKAR_LIPOPROTEIN"/>
    <property type="match status" value="1"/>
</dbReference>
<dbReference type="PANTHER" id="PTHR12151:SF25">
    <property type="entry name" value="LINALOOL DEHYDRATASE_ISOMERASE DOMAIN-CONTAINING PROTEIN"/>
    <property type="match status" value="1"/>
</dbReference>
<dbReference type="PANTHER" id="PTHR12151">
    <property type="entry name" value="ELECTRON TRANSPORT PROTIN SCO1/SENC FAMILY MEMBER"/>
    <property type="match status" value="1"/>
</dbReference>
<comment type="caution">
    <text evidence="6">The sequence shown here is derived from an EMBL/GenBank/DDBJ whole genome shotgun (WGS) entry which is preliminary data.</text>
</comment>
<dbReference type="SUPFAM" id="SSF52833">
    <property type="entry name" value="Thioredoxin-like"/>
    <property type="match status" value="1"/>
</dbReference>
<dbReference type="InterPro" id="IPR036249">
    <property type="entry name" value="Thioredoxin-like_sf"/>
</dbReference>